<dbReference type="GeneID" id="64696136"/>
<comment type="caution">
    <text evidence="2">The sequence shown here is derived from an EMBL/GenBank/DDBJ whole genome shotgun (WGS) entry which is preliminary data.</text>
</comment>
<dbReference type="EMBL" id="JABBWM010000042">
    <property type="protein sequence ID" value="KAG2104046.1"/>
    <property type="molecule type" value="Genomic_DNA"/>
</dbReference>
<name>A0A9P7F257_9AGAM</name>
<feature type="region of interest" description="Disordered" evidence="1">
    <location>
        <begin position="27"/>
        <end position="51"/>
    </location>
</feature>
<proteinExistence type="predicted"/>
<organism evidence="2 3">
    <name type="scientific">Suillus discolor</name>
    <dbReference type="NCBI Taxonomy" id="1912936"/>
    <lineage>
        <taxon>Eukaryota</taxon>
        <taxon>Fungi</taxon>
        <taxon>Dikarya</taxon>
        <taxon>Basidiomycota</taxon>
        <taxon>Agaricomycotina</taxon>
        <taxon>Agaricomycetes</taxon>
        <taxon>Agaricomycetidae</taxon>
        <taxon>Boletales</taxon>
        <taxon>Suillineae</taxon>
        <taxon>Suillaceae</taxon>
        <taxon>Suillus</taxon>
    </lineage>
</organism>
<gene>
    <name evidence="2" type="ORF">F5147DRAFT_654558</name>
</gene>
<reference evidence="2" key="1">
    <citation type="journal article" date="2020" name="New Phytol.">
        <title>Comparative genomics reveals dynamic genome evolution in host specialist ectomycorrhizal fungi.</title>
        <authorList>
            <person name="Lofgren L.A."/>
            <person name="Nguyen N.H."/>
            <person name="Vilgalys R."/>
            <person name="Ruytinx J."/>
            <person name="Liao H.L."/>
            <person name="Branco S."/>
            <person name="Kuo A."/>
            <person name="LaButti K."/>
            <person name="Lipzen A."/>
            <person name="Andreopoulos W."/>
            <person name="Pangilinan J."/>
            <person name="Riley R."/>
            <person name="Hundley H."/>
            <person name="Na H."/>
            <person name="Barry K."/>
            <person name="Grigoriev I.V."/>
            <person name="Stajich J.E."/>
            <person name="Kennedy P.G."/>
        </authorList>
    </citation>
    <scope>NUCLEOTIDE SEQUENCE</scope>
    <source>
        <strain evidence="2">FC423</strain>
    </source>
</reference>
<evidence type="ECO:0000256" key="1">
    <source>
        <dbReference type="SAM" id="MobiDB-lite"/>
    </source>
</evidence>
<dbReference type="RefSeq" id="XP_041290751.1">
    <property type="nucleotide sequence ID" value="XM_041433877.1"/>
</dbReference>
<dbReference type="AlphaFoldDB" id="A0A9P7F257"/>
<sequence>MFRQPPRPDQRGPALQTNSQQYMQALPVPSPYGQHLEVPQHQSYPDQRHGQIDYQQSAQPFQALSGVAAYSHAQRNGMHPNPAPHTYNMHAPAYQQRIQTYDARPPAQQQQDMETNDTRTRVPPQHTEMYDRVPAPQQGAAYTVEYHDNRVTYPSGDQQGMRPIPYLHQNLVPGHDGCGMHEGWQPQYGSMAYQAAENVRTPRSSPRMSPLPGLMEYSSSPAQSEVLPVEQNEVFEVRAVRTLVEQEAFEVQEHSERPSDK</sequence>
<protein>
    <submittedName>
        <fullName evidence="2">Uncharacterized protein</fullName>
    </submittedName>
</protein>
<accession>A0A9P7F257</accession>
<evidence type="ECO:0000313" key="3">
    <source>
        <dbReference type="Proteomes" id="UP000823399"/>
    </source>
</evidence>
<dbReference type="OrthoDB" id="2663608at2759"/>
<dbReference type="Proteomes" id="UP000823399">
    <property type="component" value="Unassembled WGS sequence"/>
</dbReference>
<keyword evidence="3" id="KW-1185">Reference proteome</keyword>
<evidence type="ECO:0000313" key="2">
    <source>
        <dbReference type="EMBL" id="KAG2104046.1"/>
    </source>
</evidence>